<proteinExistence type="predicted"/>
<dbReference type="KEGG" id="lbc:LACBIDRAFT_308745"/>
<keyword evidence="2" id="KW-1185">Reference proteome</keyword>
<sequence length="65" mass="7470">MSLLELCHLDGNWVMLQDNTYLLWVPDQNKSGLFWPRTTAVIGCPSTLLQLKNFVHGTNWSQCFS</sequence>
<dbReference type="InParanoid" id="B0CX34"/>
<evidence type="ECO:0000313" key="1">
    <source>
        <dbReference type="EMBL" id="EDR13182.1"/>
    </source>
</evidence>
<dbReference type="OrthoDB" id="2615105at2759"/>
<dbReference type="EMBL" id="DS547093">
    <property type="protein sequence ID" value="EDR13182.1"/>
    <property type="molecule type" value="Genomic_DNA"/>
</dbReference>
<evidence type="ECO:0000313" key="2">
    <source>
        <dbReference type="Proteomes" id="UP000001194"/>
    </source>
</evidence>
<gene>
    <name evidence="1" type="ORF">LACBIDRAFT_308745</name>
</gene>
<dbReference type="Proteomes" id="UP000001194">
    <property type="component" value="Unassembled WGS sequence"/>
</dbReference>
<protein>
    <submittedName>
        <fullName evidence="1">Predicted protein</fullName>
    </submittedName>
</protein>
<reference evidence="1 2" key="1">
    <citation type="journal article" date="2008" name="Nature">
        <title>The genome of Laccaria bicolor provides insights into mycorrhizal symbiosis.</title>
        <authorList>
            <person name="Martin F."/>
            <person name="Aerts A."/>
            <person name="Ahren D."/>
            <person name="Brun A."/>
            <person name="Danchin E.G.J."/>
            <person name="Duchaussoy F."/>
            <person name="Gibon J."/>
            <person name="Kohler A."/>
            <person name="Lindquist E."/>
            <person name="Pereda V."/>
            <person name="Salamov A."/>
            <person name="Shapiro H.J."/>
            <person name="Wuyts J."/>
            <person name="Blaudez D."/>
            <person name="Buee M."/>
            <person name="Brokstein P."/>
            <person name="Canbaeck B."/>
            <person name="Cohen D."/>
            <person name="Courty P.E."/>
            <person name="Coutinho P.M."/>
            <person name="Delaruelle C."/>
            <person name="Detter J.C."/>
            <person name="Deveau A."/>
            <person name="DiFazio S."/>
            <person name="Duplessis S."/>
            <person name="Fraissinet-Tachet L."/>
            <person name="Lucic E."/>
            <person name="Frey-Klett P."/>
            <person name="Fourrey C."/>
            <person name="Feussner I."/>
            <person name="Gay G."/>
            <person name="Grimwood J."/>
            <person name="Hoegger P.J."/>
            <person name="Jain P."/>
            <person name="Kilaru S."/>
            <person name="Labbe J."/>
            <person name="Lin Y.C."/>
            <person name="Legue V."/>
            <person name="Le Tacon F."/>
            <person name="Marmeisse R."/>
            <person name="Melayah D."/>
            <person name="Montanini B."/>
            <person name="Muratet M."/>
            <person name="Nehls U."/>
            <person name="Niculita-Hirzel H."/>
            <person name="Oudot-Le Secq M.P."/>
            <person name="Peter M."/>
            <person name="Quesneville H."/>
            <person name="Rajashekar B."/>
            <person name="Reich M."/>
            <person name="Rouhier N."/>
            <person name="Schmutz J."/>
            <person name="Yin T."/>
            <person name="Chalot M."/>
            <person name="Henrissat B."/>
            <person name="Kuees U."/>
            <person name="Lucas S."/>
            <person name="Van de Peer Y."/>
            <person name="Podila G.K."/>
            <person name="Polle A."/>
            <person name="Pukkila P.J."/>
            <person name="Richardson P.M."/>
            <person name="Rouze P."/>
            <person name="Sanders I.R."/>
            <person name="Stajich J.E."/>
            <person name="Tunlid A."/>
            <person name="Tuskan G."/>
            <person name="Grigoriev I.V."/>
        </authorList>
    </citation>
    <scope>NUCLEOTIDE SEQUENCE [LARGE SCALE GENOMIC DNA]</scope>
    <source>
        <strain evidence="2">S238N-H82 / ATCC MYA-4686</strain>
    </source>
</reference>
<organism evidence="2">
    <name type="scientific">Laccaria bicolor (strain S238N-H82 / ATCC MYA-4686)</name>
    <name type="common">Bicoloured deceiver</name>
    <name type="synonym">Laccaria laccata var. bicolor</name>
    <dbReference type="NCBI Taxonomy" id="486041"/>
    <lineage>
        <taxon>Eukaryota</taxon>
        <taxon>Fungi</taxon>
        <taxon>Dikarya</taxon>
        <taxon>Basidiomycota</taxon>
        <taxon>Agaricomycotina</taxon>
        <taxon>Agaricomycetes</taxon>
        <taxon>Agaricomycetidae</taxon>
        <taxon>Agaricales</taxon>
        <taxon>Agaricineae</taxon>
        <taxon>Hydnangiaceae</taxon>
        <taxon>Laccaria</taxon>
    </lineage>
</organism>
<dbReference type="RefSeq" id="XP_001875680.1">
    <property type="nucleotide sequence ID" value="XM_001875645.1"/>
</dbReference>
<name>B0CX34_LACBS</name>
<dbReference type="AlphaFoldDB" id="B0CX34"/>
<dbReference type="HOGENOM" id="CLU_193207_0_0_1"/>
<dbReference type="GeneID" id="6071541"/>
<accession>B0CX34</accession>